<organism evidence="10 11">
    <name type="scientific">Ruminococcus intestinalis</name>
    <dbReference type="NCBI Taxonomy" id="2763066"/>
    <lineage>
        <taxon>Bacteria</taxon>
        <taxon>Bacillati</taxon>
        <taxon>Bacillota</taxon>
        <taxon>Clostridia</taxon>
        <taxon>Eubacteriales</taxon>
        <taxon>Oscillospiraceae</taxon>
        <taxon>Ruminococcus</taxon>
    </lineage>
</organism>
<dbReference type="PIRSF" id="PIRSF000535">
    <property type="entry name" value="1PFK/6PFK/LacC"/>
    <property type="match status" value="1"/>
</dbReference>
<comment type="function">
    <text evidence="8">Catalyzes the ATP-dependent phosphorylation of fructose-l-phosphate to fructose-l,6-bisphosphate.</text>
</comment>
<comment type="catalytic activity">
    <reaction evidence="7">
        <text>D-tagatofuranose 6-phosphate + ATP = D-tagatofuranose 1,6-bisphosphate + ADP + H(+)</text>
        <dbReference type="Rhea" id="RHEA:12420"/>
        <dbReference type="ChEBI" id="CHEBI:15378"/>
        <dbReference type="ChEBI" id="CHEBI:30616"/>
        <dbReference type="ChEBI" id="CHEBI:58694"/>
        <dbReference type="ChEBI" id="CHEBI:58695"/>
        <dbReference type="ChEBI" id="CHEBI:456216"/>
        <dbReference type="EC" id="2.7.1.144"/>
    </reaction>
</comment>
<dbReference type="PANTHER" id="PTHR46566:SF1">
    <property type="entry name" value="1-PHOSPHOFRUCTOKINASE"/>
    <property type="match status" value="1"/>
</dbReference>
<keyword evidence="5 7" id="KW-0067">ATP-binding</keyword>
<evidence type="ECO:0000256" key="8">
    <source>
        <dbReference type="RuleBase" id="RU369061"/>
    </source>
</evidence>
<keyword evidence="4 8" id="KW-0418">Kinase</keyword>
<dbReference type="Pfam" id="PF00294">
    <property type="entry name" value="PfkB"/>
    <property type="match status" value="1"/>
</dbReference>
<protein>
    <recommendedName>
        <fullName evidence="7">Tagatose-6-phosphate kinase</fullName>
        <ecNumber evidence="7">2.7.1.144</ecNumber>
    </recommendedName>
</protein>
<comment type="similarity">
    <text evidence="7">Belongs to the carbohydrate kinase PfkB family. LacC subfamily.</text>
</comment>
<dbReference type="EMBL" id="JACOPS010000003">
    <property type="protein sequence ID" value="MBC5728342.1"/>
    <property type="molecule type" value="Genomic_DNA"/>
</dbReference>
<reference evidence="10 11" key="1">
    <citation type="submission" date="2020-08" db="EMBL/GenBank/DDBJ databases">
        <title>Genome public.</title>
        <authorList>
            <person name="Liu C."/>
            <person name="Sun Q."/>
        </authorList>
    </citation>
    <scope>NUCLEOTIDE SEQUENCE [LARGE SCALE GENOMIC DNA]</scope>
    <source>
        <strain evidence="10 11">NSJ-71</strain>
    </source>
</reference>
<dbReference type="NCBIfam" id="TIGR03828">
    <property type="entry name" value="pfkB"/>
    <property type="match status" value="1"/>
</dbReference>
<evidence type="ECO:0000256" key="3">
    <source>
        <dbReference type="ARBA" id="ARBA00022741"/>
    </source>
</evidence>
<dbReference type="NCBIfam" id="TIGR03168">
    <property type="entry name" value="1-PFK"/>
    <property type="match status" value="1"/>
</dbReference>
<dbReference type="InterPro" id="IPR002173">
    <property type="entry name" value="Carboh/pur_kinase_PfkB_CS"/>
</dbReference>
<comment type="pathway">
    <text evidence="7">Carbohydrate metabolism; D-tagatose 6-phosphate degradation; D-glyceraldehyde 3-phosphate and glycerone phosphate from D-tagatose 6-phosphate: step 1/2.</text>
</comment>
<evidence type="ECO:0000256" key="6">
    <source>
        <dbReference type="ARBA" id="ARBA00047745"/>
    </source>
</evidence>
<comment type="similarity">
    <text evidence="1">Belongs to the carbohydrate kinase pfkB family.</text>
</comment>
<dbReference type="InterPro" id="IPR022463">
    <property type="entry name" value="1-PFruKinase"/>
</dbReference>
<dbReference type="InterPro" id="IPR029056">
    <property type="entry name" value="Ribokinase-like"/>
</dbReference>
<dbReference type="RefSeq" id="WP_022235582.1">
    <property type="nucleotide sequence ID" value="NZ_JACOPS010000003.1"/>
</dbReference>
<proteinExistence type="inferred from homology"/>
<dbReference type="PANTHER" id="PTHR46566">
    <property type="entry name" value="1-PHOSPHOFRUCTOKINASE-RELATED"/>
    <property type="match status" value="1"/>
</dbReference>
<evidence type="ECO:0000313" key="10">
    <source>
        <dbReference type="EMBL" id="MBC5728342.1"/>
    </source>
</evidence>
<gene>
    <name evidence="10" type="primary">pfkB</name>
    <name evidence="10" type="ORF">H8R91_07400</name>
</gene>
<keyword evidence="3 7" id="KW-0547">Nucleotide-binding</keyword>
<evidence type="ECO:0000313" key="11">
    <source>
        <dbReference type="Proteomes" id="UP000636755"/>
    </source>
</evidence>
<dbReference type="SUPFAM" id="SSF53613">
    <property type="entry name" value="Ribokinase-like"/>
    <property type="match status" value="1"/>
</dbReference>
<dbReference type="InterPro" id="IPR017583">
    <property type="entry name" value="Tagatose/fructose_Pkinase"/>
</dbReference>
<keyword evidence="11" id="KW-1185">Reference proteome</keyword>
<comment type="catalytic activity">
    <reaction evidence="6 8">
        <text>beta-D-fructose 1-phosphate + ATP = beta-D-fructose 1,6-bisphosphate + ADP + H(+)</text>
        <dbReference type="Rhea" id="RHEA:14213"/>
        <dbReference type="ChEBI" id="CHEBI:15378"/>
        <dbReference type="ChEBI" id="CHEBI:30616"/>
        <dbReference type="ChEBI" id="CHEBI:32966"/>
        <dbReference type="ChEBI" id="CHEBI:138881"/>
        <dbReference type="ChEBI" id="CHEBI:456216"/>
        <dbReference type="EC" id="2.7.1.56"/>
    </reaction>
</comment>
<sequence>MIYTVTLNPSIDYIVRLDELKTGITNRTTSEEYYIGGKGINVSCVLAELGIKSTALGFVAGFTGEAIEKGLKNPKITADFITLKSGISRINIKIKAGEETEINCQGPHIDEEELLNLFDKIDNIQSGDTLIIAGNIPNTLPDDVYERIIEKLDGKDVRIVVDATKKLLVNSLKYKPFLIKPNRQELSEIFDTTVKTESDVVKYAQELQKMGAKNVLVSLGGDGALLVDEFGKVHKEGVIKGHKVLNTVGSGDSMVAGFVAGCIDKNDYAYALKLGSACGNATAFLNGLATKDKIDELLAQF</sequence>
<comment type="caution">
    <text evidence="10">The sequence shown here is derived from an EMBL/GenBank/DDBJ whole genome shotgun (WGS) entry which is preliminary data.</text>
</comment>
<name>A0ABR7HLJ4_9FIRM</name>
<dbReference type="Gene3D" id="3.40.1190.20">
    <property type="match status" value="1"/>
</dbReference>
<keyword evidence="7" id="KW-0423">Lactose metabolism</keyword>
<feature type="domain" description="Carbohydrate kinase PfkB" evidence="9">
    <location>
        <begin position="7"/>
        <end position="286"/>
    </location>
</feature>
<dbReference type="InterPro" id="IPR011611">
    <property type="entry name" value="PfkB_dom"/>
</dbReference>
<dbReference type="PROSITE" id="PS00584">
    <property type="entry name" value="PFKB_KINASES_2"/>
    <property type="match status" value="1"/>
</dbReference>
<evidence type="ECO:0000256" key="7">
    <source>
        <dbReference type="PIRNR" id="PIRNR000535"/>
    </source>
</evidence>
<evidence type="ECO:0000259" key="9">
    <source>
        <dbReference type="Pfam" id="PF00294"/>
    </source>
</evidence>
<dbReference type="EC" id="2.7.1.144" evidence="7"/>
<keyword evidence="2 7" id="KW-0808">Transferase</keyword>
<dbReference type="Proteomes" id="UP000636755">
    <property type="component" value="Unassembled WGS sequence"/>
</dbReference>
<evidence type="ECO:0000256" key="5">
    <source>
        <dbReference type="ARBA" id="ARBA00022840"/>
    </source>
</evidence>
<evidence type="ECO:0000256" key="2">
    <source>
        <dbReference type="ARBA" id="ARBA00022679"/>
    </source>
</evidence>
<dbReference type="GO" id="GO:0008662">
    <property type="term" value="F:1-phosphofructokinase activity"/>
    <property type="evidence" value="ECO:0007669"/>
    <property type="project" value="UniProtKB-EC"/>
</dbReference>
<accession>A0ABR7HLJ4</accession>
<evidence type="ECO:0000256" key="4">
    <source>
        <dbReference type="ARBA" id="ARBA00022777"/>
    </source>
</evidence>
<dbReference type="CDD" id="cd01164">
    <property type="entry name" value="FruK_PfkB_like"/>
    <property type="match status" value="1"/>
</dbReference>
<evidence type="ECO:0000256" key="1">
    <source>
        <dbReference type="ARBA" id="ARBA00005380"/>
    </source>
</evidence>